<evidence type="ECO:0000256" key="1">
    <source>
        <dbReference type="SAM" id="MobiDB-lite"/>
    </source>
</evidence>
<evidence type="ECO:0000313" key="3">
    <source>
        <dbReference type="RefSeq" id="XP_030917648.1"/>
    </source>
</evidence>
<evidence type="ECO:0000313" key="2">
    <source>
        <dbReference type="Proteomes" id="UP000504602"/>
    </source>
</evidence>
<accession>A0A8N5I1F9</accession>
<keyword evidence="2" id="KW-1185">Reference proteome</keyword>
<name>A0A8N5I1F9_GEOFO</name>
<dbReference type="RefSeq" id="XP_030917648.1">
    <property type="nucleotide sequence ID" value="XM_031061788.1"/>
</dbReference>
<feature type="region of interest" description="Disordered" evidence="1">
    <location>
        <begin position="349"/>
        <end position="378"/>
    </location>
</feature>
<dbReference type="AlphaFoldDB" id="A0A8N5I1F9"/>
<dbReference type="GeneID" id="115948543"/>
<organism evidence="2 3">
    <name type="scientific">Geospiza fortis</name>
    <name type="common">Medium ground-finch</name>
    <dbReference type="NCBI Taxonomy" id="48883"/>
    <lineage>
        <taxon>Eukaryota</taxon>
        <taxon>Metazoa</taxon>
        <taxon>Chordata</taxon>
        <taxon>Craniata</taxon>
        <taxon>Vertebrata</taxon>
        <taxon>Euteleostomi</taxon>
        <taxon>Archelosauria</taxon>
        <taxon>Archosauria</taxon>
        <taxon>Dinosauria</taxon>
        <taxon>Saurischia</taxon>
        <taxon>Theropoda</taxon>
        <taxon>Coelurosauria</taxon>
        <taxon>Aves</taxon>
        <taxon>Neognathae</taxon>
        <taxon>Neoaves</taxon>
        <taxon>Telluraves</taxon>
        <taxon>Australaves</taxon>
        <taxon>Passeriformes</taxon>
        <taxon>Thraupidae</taxon>
        <taxon>Geospiza</taxon>
    </lineage>
</organism>
<sequence length="378" mass="39251">MPSPRDALPRVEGGSPWGQGMLFLRLKDVFPQGCPPQCPGMLSPGPRDALPKGDAFPRAGTCIPPGMLSPGPGDALPKAGSCILPRAKGCPPQSPGMLFLRLKDVFPQGCSPQSPGMLFPREMLSPGLRDVLPKARDVSLRLGHAFPQGCPSQGAFSPQSSIPGGCWQLGPPQRCHRAAGPGGGWGQPHSPSCCQPCHGHAAPAPPGLPPPLPTLLAAPHPAHLEIQLLTRTSLRRALTPPASHGHWDLLQAPQGDKGSTEGATMGCHKICSGCHPRVTKAPPQGAKGSALGATECQGLHWRVAPQGDKGSALGATPRCQRLCSVCHPRVPKFHCRCHSGVPKAPLWVPPSPPPTGAGPRGTGGPRGGVGLQGWGWKQ</sequence>
<protein>
    <submittedName>
        <fullName evidence="3">Nascent polypeptide-associated complex subunit alpha, muscle-specific form-like</fullName>
    </submittedName>
</protein>
<proteinExistence type="predicted"/>
<gene>
    <name evidence="3" type="primary">LOC115948543</name>
</gene>
<feature type="compositionally biased region" description="Gly residues" evidence="1">
    <location>
        <begin position="358"/>
        <end position="378"/>
    </location>
</feature>
<reference evidence="3" key="1">
    <citation type="submission" date="2025-08" db="UniProtKB">
        <authorList>
            <consortium name="RefSeq"/>
        </authorList>
    </citation>
    <scope>IDENTIFICATION</scope>
</reference>
<dbReference type="Proteomes" id="UP000504602">
    <property type="component" value="Unplaced"/>
</dbReference>